<accession>A0A9P7GHA1</accession>
<comment type="caution">
    <text evidence="1">The sequence shown here is derived from an EMBL/GenBank/DDBJ whole genome shotgun (WGS) entry which is preliminary data.</text>
</comment>
<reference evidence="1" key="1">
    <citation type="submission" date="2021-02" db="EMBL/GenBank/DDBJ databases">
        <authorList>
            <person name="Nieuwenhuis M."/>
            <person name="Van De Peppel L.J.J."/>
        </authorList>
    </citation>
    <scope>NUCLEOTIDE SEQUENCE</scope>
    <source>
        <strain evidence="1">D49</strain>
    </source>
</reference>
<proteinExistence type="predicted"/>
<protein>
    <submittedName>
        <fullName evidence="1">Uncharacterized protein</fullName>
    </submittedName>
</protein>
<dbReference type="InterPro" id="IPR041078">
    <property type="entry name" value="Plavaka"/>
</dbReference>
<dbReference type="OrthoDB" id="3199698at2759"/>
<dbReference type="AlphaFoldDB" id="A0A9P7GHA1"/>
<dbReference type="Proteomes" id="UP000717328">
    <property type="component" value="Unassembled WGS sequence"/>
</dbReference>
<evidence type="ECO:0000313" key="1">
    <source>
        <dbReference type="EMBL" id="KAG5649624.1"/>
    </source>
</evidence>
<organism evidence="1 2">
    <name type="scientific">Sphagnurus paluster</name>
    <dbReference type="NCBI Taxonomy" id="117069"/>
    <lineage>
        <taxon>Eukaryota</taxon>
        <taxon>Fungi</taxon>
        <taxon>Dikarya</taxon>
        <taxon>Basidiomycota</taxon>
        <taxon>Agaricomycotina</taxon>
        <taxon>Agaricomycetes</taxon>
        <taxon>Agaricomycetidae</taxon>
        <taxon>Agaricales</taxon>
        <taxon>Tricholomatineae</taxon>
        <taxon>Lyophyllaceae</taxon>
        <taxon>Sphagnurus</taxon>
    </lineage>
</organism>
<sequence length="349" mass="39293">MSAVLTGTHFLSLDFLQFLKRTRLPAAPLSADKKHEDDVNFRKFCRQLFHSSLAHILGSLKPWMTKVRIIRCADGHFRRVIFGLGPYIANYPEQALLACIVSGWCAKCTANAKNLDADISAILCSHEHTESVRVLAGDDLNILWDGYGIVGDIIPFTAYFPHTDIHELLSPDLLHQIIKGTFKDHLVAWVGDYLQLVHGEAGAKVILADIDRRISATPSFPGLRRFPEGWGFKQWTGDDSKALMKVYLPAISGHVPQQMVCALSAFLKFCYLVRQFELTEDTLAAIDTALDRFHVEREIFITSGVQKDFLLPRQHSLKHYRRLIQEFGAPNSLCSSITESKHIKAVKEP</sequence>
<keyword evidence="2" id="KW-1185">Reference proteome</keyword>
<dbReference type="EMBL" id="JABCKI010000828">
    <property type="protein sequence ID" value="KAG5649624.1"/>
    <property type="molecule type" value="Genomic_DNA"/>
</dbReference>
<gene>
    <name evidence="1" type="ORF">H0H81_002797</name>
</gene>
<evidence type="ECO:0000313" key="2">
    <source>
        <dbReference type="Proteomes" id="UP000717328"/>
    </source>
</evidence>
<reference evidence="1" key="2">
    <citation type="submission" date="2021-10" db="EMBL/GenBank/DDBJ databases">
        <title>Phylogenomics reveals ancestral predisposition of the termite-cultivated fungus Termitomyces towards a domesticated lifestyle.</title>
        <authorList>
            <person name="Auxier B."/>
            <person name="Grum-Grzhimaylo A."/>
            <person name="Cardenas M.E."/>
            <person name="Lodge J.D."/>
            <person name="Laessoe T."/>
            <person name="Pedersen O."/>
            <person name="Smith M.E."/>
            <person name="Kuyper T.W."/>
            <person name="Franco-Molano E.A."/>
            <person name="Baroni T.J."/>
            <person name="Aanen D.K."/>
        </authorList>
    </citation>
    <scope>NUCLEOTIDE SEQUENCE</scope>
    <source>
        <strain evidence="1">D49</strain>
    </source>
</reference>
<name>A0A9P7GHA1_9AGAR</name>
<dbReference type="Pfam" id="PF18759">
    <property type="entry name" value="Plavaka"/>
    <property type="match status" value="1"/>
</dbReference>